<feature type="domain" description="F-box associated beta-propeller type 1" evidence="1">
    <location>
        <begin position="3"/>
        <end position="122"/>
    </location>
</feature>
<keyword evidence="2" id="KW-1185">Reference proteome</keyword>
<accession>A0A9R0JLV5</accession>
<dbReference type="AlphaFoldDB" id="A0A9R0JLV5"/>
<dbReference type="Pfam" id="PF07734">
    <property type="entry name" value="FBA_1"/>
    <property type="match status" value="1"/>
</dbReference>
<reference evidence="3" key="2">
    <citation type="submission" date="2025-08" db="UniProtKB">
        <authorList>
            <consortium name="RefSeq"/>
        </authorList>
    </citation>
    <scope>IDENTIFICATION</scope>
    <source>
        <tissue evidence="3">Leaf</tissue>
    </source>
</reference>
<gene>
    <name evidence="3" type="primary">LOC110778891</name>
</gene>
<dbReference type="InterPro" id="IPR017451">
    <property type="entry name" value="F-box-assoc_interact_dom"/>
</dbReference>
<organism evidence="2 3">
    <name type="scientific">Spinacia oleracea</name>
    <name type="common">Spinach</name>
    <dbReference type="NCBI Taxonomy" id="3562"/>
    <lineage>
        <taxon>Eukaryota</taxon>
        <taxon>Viridiplantae</taxon>
        <taxon>Streptophyta</taxon>
        <taxon>Embryophyta</taxon>
        <taxon>Tracheophyta</taxon>
        <taxon>Spermatophyta</taxon>
        <taxon>Magnoliopsida</taxon>
        <taxon>eudicotyledons</taxon>
        <taxon>Gunneridae</taxon>
        <taxon>Pentapetalae</taxon>
        <taxon>Caryophyllales</taxon>
        <taxon>Chenopodiaceae</taxon>
        <taxon>Chenopodioideae</taxon>
        <taxon>Anserineae</taxon>
        <taxon>Spinacia</taxon>
    </lineage>
</organism>
<dbReference type="NCBIfam" id="TIGR01640">
    <property type="entry name" value="F_box_assoc_1"/>
    <property type="match status" value="1"/>
</dbReference>
<dbReference type="KEGG" id="soe:110778891"/>
<proteinExistence type="predicted"/>
<dbReference type="Proteomes" id="UP000813463">
    <property type="component" value="Chromosome 4"/>
</dbReference>
<evidence type="ECO:0000313" key="2">
    <source>
        <dbReference type="Proteomes" id="UP000813463"/>
    </source>
</evidence>
<sequence length="221" mass="25421">MEIYCDGVLVNEALYFLANTKESYTSPCKFIASFDLWTENFSLIDCPSYEDKLSSNLMLSLSELGGCLCLVMNYHNSGIGEFFLNPNLRHDSVLVCAVVWVMKEHGKKDSWIKLFSIHNPNSIRSYLLIKPLIYSKDGQRILLEMDCRGLLWYDLKSNKVDRYTVQGMPNGVFEMAYFMGSLVSLEDKLHPEIETLPRKNMKRKNKNDLGNYLSVGFKLIL</sequence>
<dbReference type="OrthoDB" id="591557at2759"/>
<evidence type="ECO:0000313" key="3">
    <source>
        <dbReference type="RefSeq" id="XP_021839123.1"/>
    </source>
</evidence>
<protein>
    <submittedName>
        <fullName evidence="3">F-box protein CPR1</fullName>
    </submittedName>
</protein>
<reference evidence="2" key="1">
    <citation type="journal article" date="2021" name="Nat. Commun.">
        <title>Genomic analyses provide insights into spinach domestication and the genetic basis of agronomic traits.</title>
        <authorList>
            <person name="Cai X."/>
            <person name="Sun X."/>
            <person name="Xu C."/>
            <person name="Sun H."/>
            <person name="Wang X."/>
            <person name="Ge C."/>
            <person name="Zhang Z."/>
            <person name="Wang Q."/>
            <person name="Fei Z."/>
            <person name="Jiao C."/>
            <person name="Wang Q."/>
        </authorList>
    </citation>
    <scope>NUCLEOTIDE SEQUENCE [LARGE SCALE GENOMIC DNA]</scope>
    <source>
        <strain evidence="2">cv. Varoflay</strain>
    </source>
</reference>
<name>A0A9R0JLV5_SPIOL</name>
<dbReference type="InterPro" id="IPR006527">
    <property type="entry name" value="F-box-assoc_dom_typ1"/>
</dbReference>
<evidence type="ECO:0000259" key="1">
    <source>
        <dbReference type="Pfam" id="PF07734"/>
    </source>
</evidence>
<dbReference type="RefSeq" id="XP_021839123.1">
    <property type="nucleotide sequence ID" value="XM_021983431.2"/>
</dbReference>
<dbReference type="GeneID" id="110778891"/>